<protein>
    <submittedName>
        <fullName evidence="2">Uncharacterized protein</fullName>
    </submittedName>
</protein>
<feature type="region of interest" description="Disordered" evidence="1">
    <location>
        <begin position="516"/>
        <end position="551"/>
    </location>
</feature>
<feature type="region of interest" description="Disordered" evidence="1">
    <location>
        <begin position="428"/>
        <end position="468"/>
    </location>
</feature>
<name>A0A1B6LG66_9HEMI</name>
<feature type="compositionally biased region" description="Low complexity" evidence="1">
    <location>
        <begin position="540"/>
        <end position="549"/>
    </location>
</feature>
<sequence length="655" mass="72874">MTECACEAVLLGREPVQGTANADSIASLIRLLTRRGSGSRKFRIRCSKDGIELRPARRFEDEGFESDDDAISQTSSDSISSSCCLVEDHALKNSAVATDSANSSGASDNDDADNSLTVTTQPVQVPAPVQPLKKKPSVDECLPKEFYPFNEVAFCHTDPVFPKVMVLVIKKKAKTKRDEVDPPTGLEAMVFQCKSVENFREVCASYREFSRRLKMDLQFRYPHRRKESTTDIASSTIYKNVYSDLQKPILHSSTSTNSPFFKSWIPHTVSKPQPFGKDLDFQAAESNKYNLVQRTDDDGVTHIEVSKAVDRDYVNSLTAADEYSGSSSIISISTPDVGNLFVSSAVVQAQNPYPSLSDNITESSEIEGVIRADVDSSPVGDSNRFKINGGFVSSDENDANRKNELENKINVETPPQRPQRGKYLKKNLAKKESQEFHVKSKSSLGKDRAISKTPAPDSTKQPVTQERVVRGQFIRVNVEQQAPPSIRTGSRLFSSESKPSGQMLSYPVWNLPIQRSHRSREDETEYRSRRGKSYQRRSRSSGSGRRSTSPQTAACAYRYIEAPQPKPLSNRFFGKLKEIASINNAYVGTLSRRRNSSGDLSTAQFYQYLEPALKTSSMSKSSTNLKSVIKKKNCNENIEPKKVTFSAYATVQVVD</sequence>
<feature type="compositionally biased region" description="Basic and acidic residues" evidence="1">
    <location>
        <begin position="429"/>
        <end position="450"/>
    </location>
</feature>
<feature type="region of interest" description="Disordered" evidence="1">
    <location>
        <begin position="480"/>
        <end position="501"/>
    </location>
</feature>
<evidence type="ECO:0000313" key="2">
    <source>
        <dbReference type="EMBL" id="JAT22685.1"/>
    </source>
</evidence>
<feature type="compositionally biased region" description="Low complexity" evidence="1">
    <location>
        <begin position="114"/>
        <end position="131"/>
    </location>
</feature>
<evidence type="ECO:0000256" key="1">
    <source>
        <dbReference type="SAM" id="MobiDB-lite"/>
    </source>
</evidence>
<accession>A0A1B6LG66</accession>
<dbReference type="AlphaFoldDB" id="A0A1B6LG66"/>
<feature type="region of interest" description="Disordered" evidence="1">
    <location>
        <begin position="97"/>
        <end position="131"/>
    </location>
</feature>
<organism evidence="2">
    <name type="scientific">Graphocephala atropunctata</name>
    <dbReference type="NCBI Taxonomy" id="36148"/>
    <lineage>
        <taxon>Eukaryota</taxon>
        <taxon>Metazoa</taxon>
        <taxon>Ecdysozoa</taxon>
        <taxon>Arthropoda</taxon>
        <taxon>Hexapoda</taxon>
        <taxon>Insecta</taxon>
        <taxon>Pterygota</taxon>
        <taxon>Neoptera</taxon>
        <taxon>Paraneoptera</taxon>
        <taxon>Hemiptera</taxon>
        <taxon>Auchenorrhyncha</taxon>
        <taxon>Membracoidea</taxon>
        <taxon>Cicadellidae</taxon>
        <taxon>Cicadellinae</taxon>
        <taxon>Cicadellini</taxon>
        <taxon>Graphocephala</taxon>
    </lineage>
</organism>
<feature type="region of interest" description="Disordered" evidence="1">
    <location>
        <begin position="373"/>
        <end position="400"/>
    </location>
</feature>
<gene>
    <name evidence="2" type="ORF">g.7394</name>
</gene>
<proteinExistence type="predicted"/>
<feature type="compositionally biased region" description="Basic and acidic residues" evidence="1">
    <location>
        <begin position="519"/>
        <end position="528"/>
    </location>
</feature>
<feature type="compositionally biased region" description="Basic residues" evidence="1">
    <location>
        <begin position="529"/>
        <end position="539"/>
    </location>
</feature>
<dbReference type="EMBL" id="GEBQ01017292">
    <property type="protein sequence ID" value="JAT22685.1"/>
    <property type="molecule type" value="Transcribed_RNA"/>
</dbReference>
<reference evidence="2" key="1">
    <citation type="submission" date="2015-11" db="EMBL/GenBank/DDBJ databases">
        <title>De novo transcriptome assembly of four potential Pierce s Disease insect vectors from Arizona vineyards.</title>
        <authorList>
            <person name="Tassone E.E."/>
        </authorList>
    </citation>
    <scope>NUCLEOTIDE SEQUENCE</scope>
</reference>